<dbReference type="GO" id="GO:0005634">
    <property type="term" value="C:nucleus"/>
    <property type="evidence" value="ECO:0007669"/>
    <property type="project" value="TreeGrafter"/>
</dbReference>
<gene>
    <name evidence="8" type="ORF">Hypma_007529</name>
</gene>
<feature type="domain" description="C2H2-type" evidence="7">
    <location>
        <begin position="249"/>
        <end position="276"/>
    </location>
</feature>
<evidence type="ECO:0000256" key="4">
    <source>
        <dbReference type="ARBA" id="ARBA00022833"/>
    </source>
</evidence>
<dbReference type="SMART" id="SM00355">
    <property type="entry name" value="ZnF_C2H2"/>
    <property type="match status" value="2"/>
</dbReference>
<evidence type="ECO:0000256" key="2">
    <source>
        <dbReference type="ARBA" id="ARBA00022737"/>
    </source>
</evidence>
<sequence>MTTKTAVTLAARSPKTRIRFHSLRRNIIEVTSHKVQGSTMFSPQRAREVRVVDAALHNDFLRSLSGTQPDPYLRSMTPMVSQSQRYSSSTSGQQRYYPSSGGTIPSSSQTSPQSYPAQSPYYAGQYPREQRPHHSGLHPPEGQFIPTPSEIYNNYPPRQISVPPQSPTPDPYSNPRYPSILPSSRSPELRPPRISIGRPQTSPSIGSPGSASSPSTERFPCERCGKTFSRSHDRKRHHETQHLATPVIHRCRFCEKEFSRADSLKRHLDNGCDEMPS</sequence>
<dbReference type="InterPro" id="IPR013087">
    <property type="entry name" value="Znf_C2H2_type"/>
</dbReference>
<feature type="region of interest" description="Disordered" evidence="6">
    <location>
        <begin position="63"/>
        <end position="242"/>
    </location>
</feature>
<feature type="domain" description="C2H2-type" evidence="7">
    <location>
        <begin position="219"/>
        <end position="242"/>
    </location>
</feature>
<dbReference type="PANTHER" id="PTHR24408">
    <property type="entry name" value="ZINC FINGER PROTEIN"/>
    <property type="match status" value="1"/>
</dbReference>
<dbReference type="PANTHER" id="PTHR24408:SF58">
    <property type="entry name" value="TRANSCRIPTION FACTOR (TFIIIA), PUTATIVE (AFU_ORTHOLOGUE AFUA_1G05150)-RELATED"/>
    <property type="match status" value="1"/>
</dbReference>
<reference evidence="8" key="1">
    <citation type="submission" date="2018-04" db="EMBL/GenBank/DDBJ databases">
        <title>Whole genome sequencing of Hypsizygus marmoreus.</title>
        <authorList>
            <person name="Choi I.-G."/>
            <person name="Min B."/>
            <person name="Kim J.-G."/>
            <person name="Kim S."/>
            <person name="Oh Y.-L."/>
            <person name="Kong W.-S."/>
            <person name="Park H."/>
            <person name="Jeong J."/>
            <person name="Song E.-S."/>
        </authorList>
    </citation>
    <scope>NUCLEOTIDE SEQUENCE [LARGE SCALE GENOMIC DNA]</scope>
    <source>
        <strain evidence="8">51987-8</strain>
    </source>
</reference>
<protein>
    <recommendedName>
        <fullName evidence="7">C2H2-type domain-containing protein</fullName>
    </recommendedName>
</protein>
<feature type="compositionally biased region" description="Low complexity" evidence="6">
    <location>
        <begin position="81"/>
        <end position="123"/>
    </location>
</feature>
<keyword evidence="4" id="KW-0862">Zinc</keyword>
<dbReference type="EMBL" id="LUEZ02000041">
    <property type="protein sequence ID" value="RDB25010.1"/>
    <property type="molecule type" value="Genomic_DNA"/>
</dbReference>
<evidence type="ECO:0000256" key="3">
    <source>
        <dbReference type="ARBA" id="ARBA00022771"/>
    </source>
</evidence>
<comment type="caution">
    <text evidence="8">The sequence shown here is derived from an EMBL/GenBank/DDBJ whole genome shotgun (WGS) entry which is preliminary data.</text>
</comment>
<evidence type="ECO:0000256" key="1">
    <source>
        <dbReference type="ARBA" id="ARBA00022723"/>
    </source>
</evidence>
<dbReference type="GO" id="GO:0000981">
    <property type="term" value="F:DNA-binding transcription factor activity, RNA polymerase II-specific"/>
    <property type="evidence" value="ECO:0007669"/>
    <property type="project" value="TreeGrafter"/>
</dbReference>
<evidence type="ECO:0000256" key="5">
    <source>
        <dbReference type="PROSITE-ProRule" id="PRU00042"/>
    </source>
</evidence>
<dbReference type="InterPro" id="IPR036236">
    <property type="entry name" value="Znf_C2H2_sf"/>
</dbReference>
<dbReference type="AlphaFoldDB" id="A0A369JUX1"/>
<proteinExistence type="predicted"/>
<feature type="compositionally biased region" description="Low complexity" evidence="6">
    <location>
        <begin position="178"/>
        <end position="215"/>
    </location>
</feature>
<accession>A0A369JUX1</accession>
<dbReference type="InParanoid" id="A0A369JUX1"/>
<dbReference type="STRING" id="39966.A0A369JUX1"/>
<keyword evidence="2" id="KW-0677">Repeat</keyword>
<evidence type="ECO:0000313" key="9">
    <source>
        <dbReference type="Proteomes" id="UP000076154"/>
    </source>
</evidence>
<organism evidence="8 9">
    <name type="scientific">Hypsizygus marmoreus</name>
    <name type="common">White beech mushroom</name>
    <name type="synonym">Agaricus marmoreus</name>
    <dbReference type="NCBI Taxonomy" id="39966"/>
    <lineage>
        <taxon>Eukaryota</taxon>
        <taxon>Fungi</taxon>
        <taxon>Dikarya</taxon>
        <taxon>Basidiomycota</taxon>
        <taxon>Agaricomycotina</taxon>
        <taxon>Agaricomycetes</taxon>
        <taxon>Agaricomycetidae</taxon>
        <taxon>Agaricales</taxon>
        <taxon>Tricholomatineae</taxon>
        <taxon>Lyophyllaceae</taxon>
        <taxon>Hypsizygus</taxon>
    </lineage>
</organism>
<keyword evidence="1" id="KW-0479">Metal-binding</keyword>
<dbReference type="Gene3D" id="3.30.160.60">
    <property type="entry name" value="Classic Zinc Finger"/>
    <property type="match status" value="2"/>
</dbReference>
<keyword evidence="3 5" id="KW-0863">Zinc-finger</keyword>
<dbReference type="GO" id="GO:0043565">
    <property type="term" value="F:sequence-specific DNA binding"/>
    <property type="evidence" value="ECO:0007669"/>
    <property type="project" value="TreeGrafter"/>
</dbReference>
<dbReference type="Proteomes" id="UP000076154">
    <property type="component" value="Unassembled WGS sequence"/>
</dbReference>
<keyword evidence="9" id="KW-1185">Reference proteome</keyword>
<name>A0A369JUX1_HYPMA</name>
<evidence type="ECO:0000256" key="6">
    <source>
        <dbReference type="SAM" id="MobiDB-lite"/>
    </source>
</evidence>
<dbReference type="SUPFAM" id="SSF57667">
    <property type="entry name" value="beta-beta-alpha zinc fingers"/>
    <property type="match status" value="1"/>
</dbReference>
<dbReference type="Pfam" id="PF00096">
    <property type="entry name" value="zf-C2H2"/>
    <property type="match status" value="2"/>
</dbReference>
<dbReference type="OrthoDB" id="8922241at2759"/>
<dbReference type="PROSITE" id="PS50157">
    <property type="entry name" value="ZINC_FINGER_C2H2_2"/>
    <property type="match status" value="2"/>
</dbReference>
<evidence type="ECO:0000259" key="7">
    <source>
        <dbReference type="PROSITE" id="PS50157"/>
    </source>
</evidence>
<evidence type="ECO:0000313" key="8">
    <source>
        <dbReference type="EMBL" id="RDB25010.1"/>
    </source>
</evidence>
<dbReference type="GO" id="GO:0008270">
    <property type="term" value="F:zinc ion binding"/>
    <property type="evidence" value="ECO:0007669"/>
    <property type="project" value="UniProtKB-KW"/>
</dbReference>
<dbReference type="PROSITE" id="PS00028">
    <property type="entry name" value="ZINC_FINGER_C2H2_1"/>
    <property type="match status" value="1"/>
</dbReference>